<name>A0ABQ6HDA4_9GAMM</name>
<evidence type="ECO:0000256" key="2">
    <source>
        <dbReference type="SAM" id="SignalP"/>
    </source>
</evidence>
<organism evidence="3 4">
    <name type="scientific">Thalassotalea loyana</name>
    <dbReference type="NCBI Taxonomy" id="280483"/>
    <lineage>
        <taxon>Bacteria</taxon>
        <taxon>Pseudomonadati</taxon>
        <taxon>Pseudomonadota</taxon>
        <taxon>Gammaproteobacteria</taxon>
        <taxon>Alteromonadales</taxon>
        <taxon>Colwelliaceae</taxon>
        <taxon>Thalassotalea</taxon>
    </lineage>
</organism>
<protein>
    <submittedName>
        <fullName evidence="3">Uncharacterized protein</fullName>
    </submittedName>
</protein>
<comment type="caution">
    <text evidence="3">The sequence shown here is derived from an EMBL/GenBank/DDBJ whole genome shotgun (WGS) entry which is preliminary data.</text>
</comment>
<evidence type="ECO:0000256" key="1">
    <source>
        <dbReference type="SAM" id="MobiDB-lite"/>
    </source>
</evidence>
<gene>
    <name evidence="3" type="ORF">tloyanaT_11380</name>
</gene>
<dbReference type="Proteomes" id="UP001157134">
    <property type="component" value="Unassembled WGS sequence"/>
</dbReference>
<accession>A0ABQ6HDA4</accession>
<dbReference type="RefSeq" id="WP_284296577.1">
    <property type="nucleotide sequence ID" value="NZ_BSSV01000002.1"/>
</dbReference>
<keyword evidence="4" id="KW-1185">Reference proteome</keyword>
<feature type="compositionally biased region" description="Polar residues" evidence="1">
    <location>
        <begin position="129"/>
        <end position="140"/>
    </location>
</feature>
<proteinExistence type="predicted"/>
<feature type="region of interest" description="Disordered" evidence="1">
    <location>
        <begin position="115"/>
        <end position="140"/>
    </location>
</feature>
<feature type="chain" id="PRO_5045630938" evidence="2">
    <location>
        <begin position="29"/>
        <end position="140"/>
    </location>
</feature>
<sequence>MNKFNKFIPAVFIFSLSFTASLSVNATAAQDVTYLNQIQDQKVNIGSLKPAPITKQVTLQRLAQNQTKTFSLLASANQEAIPAKTMIRRNGGEIFKFFTRFNDNLQMIFSWFSQEEQPENKQESKKPRSSASKTSFSTCA</sequence>
<dbReference type="EMBL" id="BSSV01000002">
    <property type="protein sequence ID" value="GLX84886.1"/>
    <property type="molecule type" value="Genomic_DNA"/>
</dbReference>
<keyword evidence="2" id="KW-0732">Signal</keyword>
<evidence type="ECO:0000313" key="4">
    <source>
        <dbReference type="Proteomes" id="UP001157134"/>
    </source>
</evidence>
<reference evidence="3 4" key="1">
    <citation type="submission" date="2023-03" db="EMBL/GenBank/DDBJ databases">
        <title>Thalassotalea loyana LMG 22536T draft genome sequence.</title>
        <authorList>
            <person name="Sawabe T."/>
        </authorList>
    </citation>
    <scope>NUCLEOTIDE SEQUENCE [LARGE SCALE GENOMIC DNA]</scope>
    <source>
        <strain evidence="3 4">LMG 22536</strain>
    </source>
</reference>
<feature type="signal peptide" evidence="2">
    <location>
        <begin position="1"/>
        <end position="28"/>
    </location>
</feature>
<evidence type="ECO:0000313" key="3">
    <source>
        <dbReference type="EMBL" id="GLX84886.1"/>
    </source>
</evidence>